<proteinExistence type="predicted"/>
<protein>
    <submittedName>
        <fullName evidence="1">Uncharacterized protein</fullName>
    </submittedName>
</protein>
<keyword evidence="2" id="KW-1185">Reference proteome</keyword>
<comment type="caution">
    <text evidence="1">The sequence shown here is derived from an EMBL/GenBank/DDBJ whole genome shotgun (WGS) entry which is preliminary data.</text>
</comment>
<dbReference type="Proteomes" id="UP001239111">
    <property type="component" value="Chromosome 1"/>
</dbReference>
<evidence type="ECO:0000313" key="1">
    <source>
        <dbReference type="EMBL" id="KAJ8682337.1"/>
    </source>
</evidence>
<name>A0ACC2PFT0_9HYME</name>
<sequence length="432" mass="49632">MIIKMVEKMLKLQDFKKDNLVCVHVDKDRPQSLLSTVTNKFERVTSDSINYMDENSLDFLVMINVSKLTSSLGGVTLNEWIKYGLNLRYEDNVEIFSDMLDSMREGPVAENSVRITKRQFSKLCISSSLALKTSHVDQDEYINNTIFDDFHKVFAREVGSPNARTRFLSSHLICFFCEPPLLSYHVDSKESKPRHHDLGIPHVAEIEPFTVHNYRNRPQHLQALDYRGACISQHDPDCHDSALHYLLGQFHDNFSLLWEHVCKLIASDANRSCNDLWFVLLSELKKEETGITCDYLLALLKVNFYEADSEEHSKTCNIKKRELPAESINELDESSVGNSLIEGLDMSREQVKEEVDGKLSEKSTKKSIEKSAEDMDEEEAPTPDEESFLQQRGRSERVKLLLSMLQVFGQSTITRSLIREPDVLRIYLDLLS</sequence>
<reference evidence="1" key="1">
    <citation type="submission" date="2023-04" db="EMBL/GenBank/DDBJ databases">
        <title>A chromosome-level genome assembly of the parasitoid wasp Eretmocerus hayati.</title>
        <authorList>
            <person name="Zhong Y."/>
            <person name="Liu S."/>
            <person name="Liu Y."/>
        </authorList>
    </citation>
    <scope>NUCLEOTIDE SEQUENCE</scope>
    <source>
        <strain evidence="1">ZJU_SS_LIU_2023</strain>
    </source>
</reference>
<gene>
    <name evidence="1" type="ORF">QAD02_018129</name>
</gene>
<accession>A0ACC2PFT0</accession>
<evidence type="ECO:0000313" key="2">
    <source>
        <dbReference type="Proteomes" id="UP001239111"/>
    </source>
</evidence>
<dbReference type="EMBL" id="CM056741">
    <property type="protein sequence ID" value="KAJ8682337.1"/>
    <property type="molecule type" value="Genomic_DNA"/>
</dbReference>
<organism evidence="1 2">
    <name type="scientific">Eretmocerus hayati</name>
    <dbReference type="NCBI Taxonomy" id="131215"/>
    <lineage>
        <taxon>Eukaryota</taxon>
        <taxon>Metazoa</taxon>
        <taxon>Ecdysozoa</taxon>
        <taxon>Arthropoda</taxon>
        <taxon>Hexapoda</taxon>
        <taxon>Insecta</taxon>
        <taxon>Pterygota</taxon>
        <taxon>Neoptera</taxon>
        <taxon>Endopterygota</taxon>
        <taxon>Hymenoptera</taxon>
        <taxon>Apocrita</taxon>
        <taxon>Proctotrupomorpha</taxon>
        <taxon>Chalcidoidea</taxon>
        <taxon>Aphelinidae</taxon>
        <taxon>Aphelininae</taxon>
        <taxon>Eretmocerus</taxon>
    </lineage>
</organism>